<dbReference type="NCBIfam" id="TIGR01409">
    <property type="entry name" value="TAT_signal_seq"/>
    <property type="match status" value="1"/>
</dbReference>
<name>A0A1N7BQI4_9EURY</name>
<gene>
    <name evidence="1" type="ORF">SAMN05421858_2693</name>
</gene>
<protein>
    <submittedName>
        <fullName evidence="1">Tat (Twin-arginine translocation) pathway signal sequence</fullName>
    </submittedName>
</protein>
<accession>A0A1N7BQI4</accession>
<keyword evidence="2" id="KW-1185">Reference proteome</keyword>
<sequence>MTERKQQDAENVESAERRSFMKKGALATGALALGLGSAGSASAQNQTVLVYTYDYHPGVQFRVTASLEQSTTVRLLERPGGGDVPEITQPDDYSGYVIRYQLGGGGGQGQITTLVFGRDLSLSTGNTRRFSGDASIFSSTLNLLSTTIEGGGN</sequence>
<reference evidence="2" key="1">
    <citation type="submission" date="2017-01" db="EMBL/GenBank/DDBJ databases">
        <authorList>
            <person name="Varghese N."/>
            <person name="Submissions S."/>
        </authorList>
    </citation>
    <scope>NUCLEOTIDE SEQUENCE [LARGE SCALE GENOMIC DNA]</scope>
    <source>
        <strain evidence="2">CGMCC 1.7737</strain>
    </source>
</reference>
<dbReference type="RefSeq" id="WP_076430686.1">
    <property type="nucleotide sequence ID" value="NZ_FTNO01000002.1"/>
</dbReference>
<evidence type="ECO:0000313" key="2">
    <source>
        <dbReference type="Proteomes" id="UP000186914"/>
    </source>
</evidence>
<dbReference type="AlphaFoldDB" id="A0A1N7BQI4"/>
<dbReference type="InterPro" id="IPR006311">
    <property type="entry name" value="TAT_signal"/>
</dbReference>
<dbReference type="EMBL" id="FTNO01000002">
    <property type="protein sequence ID" value="SIR53516.1"/>
    <property type="molecule type" value="Genomic_DNA"/>
</dbReference>
<proteinExistence type="predicted"/>
<organism evidence="1 2">
    <name type="scientific">Haladaptatus litoreus</name>
    <dbReference type="NCBI Taxonomy" id="553468"/>
    <lineage>
        <taxon>Archaea</taxon>
        <taxon>Methanobacteriati</taxon>
        <taxon>Methanobacteriota</taxon>
        <taxon>Stenosarchaea group</taxon>
        <taxon>Halobacteria</taxon>
        <taxon>Halobacteriales</taxon>
        <taxon>Haladaptataceae</taxon>
        <taxon>Haladaptatus</taxon>
    </lineage>
</organism>
<dbReference type="InterPro" id="IPR019546">
    <property type="entry name" value="TAT_signal_bac_arc"/>
</dbReference>
<dbReference type="PROSITE" id="PS51318">
    <property type="entry name" value="TAT"/>
    <property type="match status" value="1"/>
</dbReference>
<evidence type="ECO:0000313" key="1">
    <source>
        <dbReference type="EMBL" id="SIR53516.1"/>
    </source>
</evidence>
<dbReference type="Proteomes" id="UP000186914">
    <property type="component" value="Unassembled WGS sequence"/>
</dbReference>